<dbReference type="GO" id="GO:0061630">
    <property type="term" value="F:ubiquitin protein ligase activity"/>
    <property type="evidence" value="ECO:0007669"/>
    <property type="project" value="TreeGrafter"/>
</dbReference>
<keyword evidence="1" id="KW-0479">Metal-binding</keyword>
<dbReference type="PROSITE" id="PS50089">
    <property type="entry name" value="ZF_RING_2"/>
    <property type="match status" value="1"/>
</dbReference>
<accession>A0AAN5DB13</accession>
<evidence type="ECO:0000313" key="8">
    <source>
        <dbReference type="Proteomes" id="UP001328107"/>
    </source>
</evidence>
<evidence type="ECO:0000256" key="3">
    <source>
        <dbReference type="ARBA" id="ARBA00022833"/>
    </source>
</evidence>
<dbReference type="Proteomes" id="UP001328107">
    <property type="component" value="Unassembled WGS sequence"/>
</dbReference>
<dbReference type="GO" id="GO:0008270">
    <property type="term" value="F:zinc ion binding"/>
    <property type="evidence" value="ECO:0007669"/>
    <property type="project" value="UniProtKB-KW"/>
</dbReference>
<dbReference type="InterPro" id="IPR027370">
    <property type="entry name" value="Znf-RING_euk"/>
</dbReference>
<feature type="compositionally biased region" description="Basic and acidic residues" evidence="5">
    <location>
        <begin position="494"/>
        <end position="518"/>
    </location>
</feature>
<feature type="region of interest" description="Disordered" evidence="5">
    <location>
        <begin position="492"/>
        <end position="530"/>
    </location>
</feature>
<keyword evidence="2 4" id="KW-0863">Zinc-finger</keyword>
<evidence type="ECO:0000259" key="6">
    <source>
        <dbReference type="PROSITE" id="PS50089"/>
    </source>
</evidence>
<keyword evidence="3" id="KW-0862">Zinc</keyword>
<dbReference type="SUPFAM" id="SSF57850">
    <property type="entry name" value="RING/U-box"/>
    <property type="match status" value="1"/>
</dbReference>
<dbReference type="InterPro" id="IPR017907">
    <property type="entry name" value="Znf_RING_CS"/>
</dbReference>
<evidence type="ECO:0000256" key="2">
    <source>
        <dbReference type="ARBA" id="ARBA00022771"/>
    </source>
</evidence>
<dbReference type="InterPro" id="IPR013083">
    <property type="entry name" value="Znf_RING/FYVE/PHD"/>
</dbReference>
<comment type="caution">
    <text evidence="7">The sequence shown here is derived from an EMBL/GenBank/DDBJ whole genome shotgun (WGS) entry which is preliminary data.</text>
</comment>
<organism evidence="7 8">
    <name type="scientific">Pristionchus mayeri</name>
    <dbReference type="NCBI Taxonomy" id="1317129"/>
    <lineage>
        <taxon>Eukaryota</taxon>
        <taxon>Metazoa</taxon>
        <taxon>Ecdysozoa</taxon>
        <taxon>Nematoda</taxon>
        <taxon>Chromadorea</taxon>
        <taxon>Rhabditida</taxon>
        <taxon>Rhabditina</taxon>
        <taxon>Diplogasteromorpha</taxon>
        <taxon>Diplogasteroidea</taxon>
        <taxon>Neodiplogasteridae</taxon>
        <taxon>Pristionchus</taxon>
    </lineage>
</organism>
<evidence type="ECO:0000256" key="4">
    <source>
        <dbReference type="PROSITE-ProRule" id="PRU00175"/>
    </source>
</evidence>
<feature type="domain" description="RING-type" evidence="6">
    <location>
        <begin position="29"/>
        <end position="53"/>
    </location>
</feature>
<dbReference type="Gene3D" id="3.30.40.10">
    <property type="entry name" value="Zinc/RING finger domain, C3HC4 (zinc finger)"/>
    <property type="match status" value="1"/>
</dbReference>
<dbReference type="AlphaFoldDB" id="A0AAN5DB13"/>
<sequence length="688" mass="77209">TSRFKLESLLIKKDEDLAIPKELQGAMECGVCLNLCERPVQLSCGHTFCESCVHQLVAMRPDQGGANQQVDWIPRFVLQDEDEQEVRLGNNDRGGGMPQLHLMDPRMQGGGNGGGMNVIGAPPQHAAQQQMEHHRVMMGMMGMAGQPAVPAPRMGMGGYMMHPMAPIGMGHMNVNMNPPAGAIQGRQQIQRAPMRMDANQPAYLQGIRMGPVQQPMGNQPRYGGYGGRTETVNCPECRSPTTIPPNGLPVNYKVQDLIERVKARSKVIEPVGCICQSCRTPINCPFYFSCTNEECKESAAVICSMCGLRNHNGHNVRENHVLSSEKVNAEKEKIRAMQMDAVALKSQFFEHRDRILEQTDHVQDVLSEALKEFEMLSLELDRSEPFTQRDVDLRVAKARKLTHAFEKLVLRMKLTKNTVIETVANEMDGLMGRVEEICKMDRLDEEEESPREREGAEGEEAQEGTELYRINEISAQMTAKLNAFKIRKSTSLQKKRDENKKLKSMREEKKDEMEERRSSGGRRATGVSRRDMREIKQEPVDQYEMFTNMNDINLRDENGETRGAPSGFSHTLLKRRRLSPSPAGCSSRRERRRGEEEACSSRSLNHAALPFPPVPQLGETDEREMGAIAIEGAVDGLLNNEDVLDILDDGRIIRQEDIEGIADDGRFMVRPGGVIHVMPDGEEDEVEY</sequence>
<dbReference type="PANTHER" id="PTHR25462">
    <property type="entry name" value="BONUS, ISOFORM C-RELATED"/>
    <property type="match status" value="1"/>
</dbReference>
<name>A0AAN5DB13_9BILA</name>
<feature type="non-terminal residue" evidence="7">
    <location>
        <position position="1"/>
    </location>
</feature>
<dbReference type="InterPro" id="IPR001841">
    <property type="entry name" value="Znf_RING"/>
</dbReference>
<dbReference type="EMBL" id="BTRK01000006">
    <property type="protein sequence ID" value="GMR59330.1"/>
    <property type="molecule type" value="Genomic_DNA"/>
</dbReference>
<reference evidence="8" key="1">
    <citation type="submission" date="2022-10" db="EMBL/GenBank/DDBJ databases">
        <title>Genome assembly of Pristionchus species.</title>
        <authorList>
            <person name="Yoshida K."/>
            <person name="Sommer R.J."/>
        </authorList>
    </citation>
    <scope>NUCLEOTIDE SEQUENCE [LARGE SCALE GENOMIC DNA]</scope>
    <source>
        <strain evidence="8">RS5460</strain>
    </source>
</reference>
<evidence type="ECO:0000256" key="5">
    <source>
        <dbReference type="SAM" id="MobiDB-lite"/>
    </source>
</evidence>
<dbReference type="CDD" id="cd16449">
    <property type="entry name" value="RING-HC"/>
    <property type="match status" value="1"/>
</dbReference>
<protein>
    <recommendedName>
        <fullName evidence="6">RING-type domain-containing protein</fullName>
    </recommendedName>
</protein>
<evidence type="ECO:0000313" key="7">
    <source>
        <dbReference type="EMBL" id="GMR59330.1"/>
    </source>
</evidence>
<dbReference type="Pfam" id="PF13445">
    <property type="entry name" value="zf-RING_UBOX"/>
    <property type="match status" value="1"/>
</dbReference>
<feature type="region of interest" description="Disordered" evidence="5">
    <location>
        <begin position="576"/>
        <end position="601"/>
    </location>
</feature>
<gene>
    <name evidence="7" type="ORF">PMAYCL1PPCAC_29525</name>
</gene>
<evidence type="ECO:0000256" key="1">
    <source>
        <dbReference type="ARBA" id="ARBA00022723"/>
    </source>
</evidence>
<keyword evidence="8" id="KW-1185">Reference proteome</keyword>
<dbReference type="InterPro" id="IPR047153">
    <property type="entry name" value="TRIM45/56/19-like"/>
</dbReference>
<dbReference type="PROSITE" id="PS00518">
    <property type="entry name" value="ZF_RING_1"/>
    <property type="match status" value="1"/>
</dbReference>
<dbReference type="PANTHER" id="PTHR25462:SF291">
    <property type="entry name" value="E3 UBIQUITIN-PROTEIN LIGASE TRIM45"/>
    <property type="match status" value="1"/>
</dbReference>
<proteinExistence type="predicted"/>
<feature type="region of interest" description="Disordered" evidence="5">
    <location>
        <begin position="443"/>
        <end position="466"/>
    </location>
</feature>